<proteinExistence type="predicted"/>
<name>A0A0L0VC03_9BASI</name>
<accession>A0A0L0VC03</accession>
<dbReference type="Proteomes" id="UP000054564">
    <property type="component" value="Unassembled WGS sequence"/>
</dbReference>
<gene>
    <name evidence="1" type="ORF">PSTG_09939</name>
</gene>
<reference evidence="2" key="1">
    <citation type="submission" date="2014-03" db="EMBL/GenBank/DDBJ databases">
        <title>The Genome Sequence of Puccinia striiformis f. sp. tritici PST-78.</title>
        <authorList>
            <consortium name="The Broad Institute Genome Sequencing Platform"/>
            <person name="Cuomo C."/>
            <person name="Hulbert S."/>
            <person name="Chen X."/>
            <person name="Walker B."/>
            <person name="Young S.K."/>
            <person name="Zeng Q."/>
            <person name="Gargeya S."/>
            <person name="Fitzgerald M."/>
            <person name="Haas B."/>
            <person name="Abouelleil A."/>
            <person name="Alvarado L."/>
            <person name="Arachchi H.M."/>
            <person name="Berlin A.M."/>
            <person name="Chapman S.B."/>
            <person name="Goldberg J."/>
            <person name="Griggs A."/>
            <person name="Gujja S."/>
            <person name="Hansen M."/>
            <person name="Howarth C."/>
            <person name="Imamovic A."/>
            <person name="Larimer J."/>
            <person name="McCowan C."/>
            <person name="Montmayeur A."/>
            <person name="Murphy C."/>
            <person name="Neiman D."/>
            <person name="Pearson M."/>
            <person name="Priest M."/>
            <person name="Roberts A."/>
            <person name="Saif S."/>
            <person name="Shea T."/>
            <person name="Sisk P."/>
            <person name="Sykes S."/>
            <person name="Wortman J."/>
            <person name="Nusbaum C."/>
            <person name="Birren B."/>
        </authorList>
    </citation>
    <scope>NUCLEOTIDE SEQUENCE [LARGE SCALE GENOMIC DNA]</scope>
    <source>
        <strain evidence="2">race PST-78</strain>
    </source>
</reference>
<comment type="caution">
    <text evidence="1">The sequence shown here is derived from an EMBL/GenBank/DDBJ whole genome shotgun (WGS) entry which is preliminary data.</text>
</comment>
<protein>
    <submittedName>
        <fullName evidence="1">Uncharacterized protein</fullName>
    </submittedName>
</protein>
<sequence length="111" mass="12079">MPLQLRMSLPYTSEEFIGCLLIKRTNALTGGSVEHCFSAAANTCGRDQGSLAARTIERCVNSHQWLRQGFQADKDFDTAQRIINCATGGVEGSYIPLTECSSSDLDSESDN</sequence>
<evidence type="ECO:0000313" key="1">
    <source>
        <dbReference type="EMBL" id="KNE96803.1"/>
    </source>
</evidence>
<keyword evidence="2" id="KW-1185">Reference proteome</keyword>
<organism evidence="1 2">
    <name type="scientific">Puccinia striiformis f. sp. tritici PST-78</name>
    <dbReference type="NCBI Taxonomy" id="1165861"/>
    <lineage>
        <taxon>Eukaryota</taxon>
        <taxon>Fungi</taxon>
        <taxon>Dikarya</taxon>
        <taxon>Basidiomycota</taxon>
        <taxon>Pucciniomycotina</taxon>
        <taxon>Pucciniomycetes</taxon>
        <taxon>Pucciniales</taxon>
        <taxon>Pucciniaceae</taxon>
        <taxon>Puccinia</taxon>
    </lineage>
</organism>
<evidence type="ECO:0000313" key="2">
    <source>
        <dbReference type="Proteomes" id="UP000054564"/>
    </source>
</evidence>
<dbReference type="AlphaFoldDB" id="A0A0L0VC03"/>
<dbReference type="EMBL" id="AJIL01000077">
    <property type="protein sequence ID" value="KNE96803.1"/>
    <property type="molecule type" value="Genomic_DNA"/>
</dbReference>